<dbReference type="InterPro" id="IPR011060">
    <property type="entry name" value="RibuloseP-bd_barrel"/>
</dbReference>
<dbReference type="PIRSF" id="PIRSF001461">
    <property type="entry name" value="RPE"/>
    <property type="match status" value="1"/>
</dbReference>
<feature type="binding site" evidence="10 13">
    <location>
        <position position="174"/>
    </location>
    <ligand>
        <name>a divalent metal cation</name>
        <dbReference type="ChEBI" id="CHEBI:60240"/>
    </ligand>
</feature>
<feature type="active site" description="Proton acceptor" evidence="10 12">
    <location>
        <position position="34"/>
    </location>
</feature>
<dbReference type="GO" id="GO:0006098">
    <property type="term" value="P:pentose-phosphate shunt"/>
    <property type="evidence" value="ECO:0007669"/>
    <property type="project" value="UniProtKB-UniRule"/>
</dbReference>
<feature type="binding site" evidence="10 13">
    <location>
        <position position="34"/>
    </location>
    <ligand>
        <name>a divalent metal cation</name>
        <dbReference type="ChEBI" id="CHEBI:60240"/>
    </ligand>
</feature>
<dbReference type="GO" id="GO:0019323">
    <property type="term" value="P:pentose catabolic process"/>
    <property type="evidence" value="ECO:0007669"/>
    <property type="project" value="UniProtKB-UniRule"/>
</dbReference>
<keyword evidence="13" id="KW-0170">Cobalt</keyword>
<dbReference type="PANTHER" id="PTHR11749">
    <property type="entry name" value="RIBULOSE-5-PHOSPHATE-3-EPIMERASE"/>
    <property type="match status" value="1"/>
</dbReference>
<reference evidence="15 16" key="1">
    <citation type="submission" date="2014-01" db="EMBL/GenBank/DDBJ databases">
        <title>Plasmidome dynamics in the species complex Clostridium novyi sensu lato converts strains of independent lineages into distinctly different pathogens.</title>
        <authorList>
            <person name="Skarin H."/>
            <person name="Segerman B."/>
        </authorList>
    </citation>
    <scope>NUCLEOTIDE SEQUENCE [LARGE SCALE GENOMIC DNA]</scope>
    <source>
        <strain evidence="15 16">4552</strain>
    </source>
</reference>
<accession>A0A0A0I619</accession>
<dbReference type="NCBIfam" id="TIGR01163">
    <property type="entry name" value="rpe"/>
    <property type="match status" value="1"/>
</dbReference>
<evidence type="ECO:0000256" key="9">
    <source>
        <dbReference type="ARBA" id="ARBA00023235"/>
    </source>
</evidence>
<comment type="cofactor">
    <cofactor evidence="2">
        <name>Mn(2+)</name>
        <dbReference type="ChEBI" id="CHEBI:29035"/>
    </cofactor>
</comment>
<name>A0A0A0I619_CLONO</name>
<dbReference type="GO" id="GO:0004750">
    <property type="term" value="F:D-ribulose-phosphate 3-epimerase activity"/>
    <property type="evidence" value="ECO:0007669"/>
    <property type="project" value="UniProtKB-UniRule"/>
</dbReference>
<proteinExistence type="inferred from homology"/>
<gene>
    <name evidence="10" type="primary">rpe</name>
    <name evidence="15" type="ORF">Z968_07480</name>
</gene>
<dbReference type="RefSeq" id="WP_039255282.1">
    <property type="nucleotide sequence ID" value="NZ_JENJ01000028.1"/>
</dbReference>
<dbReference type="SUPFAM" id="SSF51366">
    <property type="entry name" value="Ribulose-phoshate binding barrel"/>
    <property type="match status" value="1"/>
</dbReference>
<feature type="binding site" evidence="10 14">
    <location>
        <position position="65"/>
    </location>
    <ligand>
        <name>substrate</name>
    </ligand>
</feature>
<dbReference type="InterPro" id="IPR000056">
    <property type="entry name" value="Ribul_P_3_epim-like"/>
</dbReference>
<evidence type="ECO:0000256" key="3">
    <source>
        <dbReference type="ARBA" id="ARBA00001941"/>
    </source>
</evidence>
<feature type="binding site" evidence="14">
    <location>
        <position position="176"/>
    </location>
    <ligand>
        <name>substrate</name>
    </ligand>
</feature>
<keyword evidence="10 11" id="KW-0119">Carbohydrate metabolism</keyword>
<feature type="binding site" evidence="10 14">
    <location>
        <begin position="196"/>
        <end position="197"/>
    </location>
    <ligand>
        <name>substrate</name>
    </ligand>
</feature>
<evidence type="ECO:0000256" key="10">
    <source>
        <dbReference type="HAMAP-Rule" id="MF_02227"/>
    </source>
</evidence>
<protein>
    <recommendedName>
        <fullName evidence="7 10">Ribulose-phosphate 3-epimerase</fullName>
        <ecNumber evidence="7 10">5.1.3.1</ecNumber>
    </recommendedName>
</protein>
<evidence type="ECO:0000256" key="12">
    <source>
        <dbReference type="PIRSR" id="PIRSR001461-1"/>
    </source>
</evidence>
<evidence type="ECO:0000256" key="4">
    <source>
        <dbReference type="ARBA" id="ARBA00001947"/>
    </source>
</evidence>
<evidence type="ECO:0000256" key="7">
    <source>
        <dbReference type="ARBA" id="ARBA00013188"/>
    </source>
</evidence>
<dbReference type="OrthoDB" id="1645589at2"/>
<comment type="pathway">
    <text evidence="10">Carbohydrate degradation.</text>
</comment>
<comment type="cofactor">
    <cofactor evidence="3">
        <name>Co(2+)</name>
        <dbReference type="ChEBI" id="CHEBI:48828"/>
    </cofactor>
</comment>
<dbReference type="InterPro" id="IPR026019">
    <property type="entry name" value="Ribul_P_3_epim"/>
</dbReference>
<comment type="cofactor">
    <cofactor evidence="10 13">
        <name>a divalent metal cation</name>
        <dbReference type="ChEBI" id="CHEBI:60240"/>
    </cofactor>
    <text evidence="10 13">Binds 1 divalent metal cation per subunit.</text>
</comment>
<comment type="cofactor">
    <cofactor evidence="4">
        <name>Zn(2+)</name>
        <dbReference type="ChEBI" id="CHEBI:29105"/>
    </cofactor>
</comment>
<dbReference type="PROSITE" id="PS01085">
    <property type="entry name" value="RIBUL_P_3_EPIMER_1"/>
    <property type="match status" value="1"/>
</dbReference>
<comment type="caution">
    <text evidence="15">The sequence shown here is derived from an EMBL/GenBank/DDBJ whole genome shotgun (WGS) entry which is preliminary data.</text>
</comment>
<comment type="catalytic activity">
    <reaction evidence="1 10 11">
        <text>D-ribulose 5-phosphate = D-xylulose 5-phosphate</text>
        <dbReference type="Rhea" id="RHEA:13677"/>
        <dbReference type="ChEBI" id="CHEBI:57737"/>
        <dbReference type="ChEBI" id="CHEBI:58121"/>
        <dbReference type="EC" id="5.1.3.1"/>
    </reaction>
</comment>
<dbReference type="Gene3D" id="3.20.20.70">
    <property type="entry name" value="Aldolase class I"/>
    <property type="match status" value="1"/>
</dbReference>
<comment type="cofactor">
    <cofactor evidence="5">
        <name>Fe(2+)</name>
        <dbReference type="ChEBI" id="CHEBI:29033"/>
    </cofactor>
</comment>
<dbReference type="Pfam" id="PF00834">
    <property type="entry name" value="Ribul_P_3_epim"/>
    <property type="match status" value="1"/>
</dbReference>
<feature type="binding site" evidence="10 13">
    <location>
        <position position="32"/>
    </location>
    <ligand>
        <name>a divalent metal cation</name>
        <dbReference type="ChEBI" id="CHEBI:60240"/>
    </ligand>
</feature>
<organism evidence="15 16">
    <name type="scientific">Clostridium novyi A str. 4552</name>
    <dbReference type="NCBI Taxonomy" id="1444289"/>
    <lineage>
        <taxon>Bacteria</taxon>
        <taxon>Bacillati</taxon>
        <taxon>Bacillota</taxon>
        <taxon>Clostridia</taxon>
        <taxon>Eubacteriales</taxon>
        <taxon>Clostridiaceae</taxon>
        <taxon>Clostridium</taxon>
    </lineage>
</organism>
<feature type="binding site" evidence="10">
    <location>
        <begin position="174"/>
        <end position="176"/>
    </location>
    <ligand>
        <name>substrate</name>
    </ligand>
</feature>
<feature type="binding site" evidence="10 14">
    <location>
        <position position="7"/>
    </location>
    <ligand>
        <name>substrate</name>
    </ligand>
</feature>
<dbReference type="GO" id="GO:0005737">
    <property type="term" value="C:cytoplasm"/>
    <property type="evidence" value="ECO:0007669"/>
    <property type="project" value="UniProtKB-ARBA"/>
</dbReference>
<evidence type="ECO:0000256" key="13">
    <source>
        <dbReference type="PIRSR" id="PIRSR001461-2"/>
    </source>
</evidence>
<feature type="active site" description="Proton donor" evidence="10 12">
    <location>
        <position position="174"/>
    </location>
</feature>
<evidence type="ECO:0000313" key="16">
    <source>
        <dbReference type="Proteomes" id="UP000030012"/>
    </source>
</evidence>
<feature type="binding site" evidence="10 13">
    <location>
        <position position="65"/>
    </location>
    <ligand>
        <name>a divalent metal cation</name>
        <dbReference type="ChEBI" id="CHEBI:60240"/>
    </ligand>
</feature>
<dbReference type="EC" id="5.1.3.1" evidence="7 10"/>
<evidence type="ECO:0000256" key="6">
    <source>
        <dbReference type="ARBA" id="ARBA00009541"/>
    </source>
</evidence>
<keyword evidence="13" id="KW-0862">Zinc</keyword>
<evidence type="ECO:0000256" key="11">
    <source>
        <dbReference type="PIRNR" id="PIRNR001461"/>
    </source>
</evidence>
<keyword evidence="8 10" id="KW-0479">Metal-binding</keyword>
<comment type="function">
    <text evidence="10">Catalyzes the reversible epimerization of D-ribulose 5-phosphate to D-xylulose 5-phosphate.</text>
</comment>
<dbReference type="Proteomes" id="UP000030012">
    <property type="component" value="Unassembled WGS sequence"/>
</dbReference>
<evidence type="ECO:0000256" key="1">
    <source>
        <dbReference type="ARBA" id="ARBA00001782"/>
    </source>
</evidence>
<dbReference type="HAMAP" id="MF_02227">
    <property type="entry name" value="RPE"/>
    <property type="match status" value="1"/>
</dbReference>
<evidence type="ECO:0000256" key="2">
    <source>
        <dbReference type="ARBA" id="ARBA00001936"/>
    </source>
</evidence>
<keyword evidence="9 10" id="KW-0413">Isomerase</keyword>
<dbReference type="GO" id="GO:0046872">
    <property type="term" value="F:metal ion binding"/>
    <property type="evidence" value="ECO:0007669"/>
    <property type="project" value="UniProtKB-UniRule"/>
</dbReference>
<evidence type="ECO:0000256" key="5">
    <source>
        <dbReference type="ARBA" id="ARBA00001954"/>
    </source>
</evidence>
<dbReference type="InterPro" id="IPR013785">
    <property type="entry name" value="Aldolase_TIM"/>
</dbReference>
<sequence>MVNLAPSILSADFSNLGEDIKKIDKYGADIIHIDVMDGMFVPNISFGIPIIKSIRNITKLPFDVHLMIEDPARYIEDFAKSGADIITVHYEADKHLDRTINYIKSFGVKAGIALNPATPVENIKHLIGIVDMVLIMSVNPGFGGQKYIEYCSDKIRKVKELAKELNKDLLIEVDGGVGANNIKKVVECGANVIVAGSAVFKNGEIEKNIKEIKEGF</sequence>
<comment type="similarity">
    <text evidence="6 10 11">Belongs to the ribulose-phosphate 3-epimerase family.</text>
</comment>
<keyword evidence="13" id="KW-0464">Manganese</keyword>
<dbReference type="FunFam" id="3.20.20.70:FF:000004">
    <property type="entry name" value="Ribulose-phosphate 3-epimerase"/>
    <property type="match status" value="1"/>
</dbReference>
<dbReference type="EMBL" id="JENJ01000028">
    <property type="protein sequence ID" value="KGM96073.1"/>
    <property type="molecule type" value="Genomic_DNA"/>
</dbReference>
<evidence type="ECO:0000256" key="14">
    <source>
        <dbReference type="PIRSR" id="PIRSR001461-3"/>
    </source>
</evidence>
<evidence type="ECO:0000313" key="15">
    <source>
        <dbReference type="EMBL" id="KGM96073.1"/>
    </source>
</evidence>
<dbReference type="CDD" id="cd00429">
    <property type="entry name" value="RPE"/>
    <property type="match status" value="1"/>
</dbReference>
<dbReference type="NCBIfam" id="NF004076">
    <property type="entry name" value="PRK05581.1-4"/>
    <property type="match status" value="1"/>
</dbReference>
<feature type="binding site" evidence="10 14">
    <location>
        <begin position="141"/>
        <end position="144"/>
    </location>
    <ligand>
        <name>substrate</name>
    </ligand>
</feature>
<dbReference type="AlphaFoldDB" id="A0A0A0I619"/>
<evidence type="ECO:0000256" key="8">
    <source>
        <dbReference type="ARBA" id="ARBA00022723"/>
    </source>
</evidence>